<name>A0A193QMC6_SODGM</name>
<reference evidence="1 2" key="1">
    <citation type="submission" date="2015-05" db="EMBL/GenBank/DDBJ databases">
        <authorList>
            <person name="Goodhead I."/>
        </authorList>
    </citation>
    <scope>NUCLEOTIDE SEQUENCE [LARGE SCALE GENOMIC DNA]</scope>
    <source>
        <strain evidence="2">morsitans</strain>
    </source>
</reference>
<proteinExistence type="predicted"/>
<dbReference type="EMBL" id="LN854557">
    <property type="protein sequence ID" value="CRL46080.1"/>
    <property type="molecule type" value="Genomic_DNA"/>
</dbReference>
<organism evidence="1 2">
    <name type="scientific">Sodalis glossinidius (strain morsitans)</name>
    <dbReference type="NCBI Taxonomy" id="343509"/>
    <lineage>
        <taxon>Bacteria</taxon>
        <taxon>Pseudomonadati</taxon>
        <taxon>Pseudomonadota</taxon>
        <taxon>Gammaproteobacteria</taxon>
        <taxon>Enterobacterales</taxon>
        <taxon>Bruguierivoracaceae</taxon>
        <taxon>Sodalis</taxon>
    </lineage>
</organism>
<dbReference type="Proteomes" id="UP000245838">
    <property type="component" value="Chromosome sggmmb4_Chromosome"/>
</dbReference>
<evidence type="ECO:0000313" key="1">
    <source>
        <dbReference type="EMBL" id="CRL46080.1"/>
    </source>
</evidence>
<dbReference type="AlphaFoldDB" id="A0A193QMC6"/>
<protein>
    <submittedName>
        <fullName evidence="1">Uncharacterized protein</fullName>
    </submittedName>
</protein>
<accession>A0A193QMC6</accession>
<gene>
    <name evidence="1" type="ORF">SGGMMB4_04378</name>
</gene>
<sequence length="38" mass="4282">MKDITVPETAEIQALKQKPVTLEVPITRGKTCISWRLS</sequence>
<evidence type="ECO:0000313" key="2">
    <source>
        <dbReference type="Proteomes" id="UP000245838"/>
    </source>
</evidence>